<keyword evidence="3" id="KW-0326">Glycosidase</keyword>
<feature type="domain" description="Beta-mannosidase-like galactose-binding" evidence="7">
    <location>
        <begin position="111"/>
        <end position="237"/>
    </location>
</feature>
<dbReference type="Gene3D" id="3.20.20.80">
    <property type="entry name" value="Glycosidases"/>
    <property type="match status" value="1"/>
</dbReference>
<proteinExistence type="inferred from homology"/>
<keyword evidence="2 8" id="KW-0378">Hydrolase</keyword>
<dbReference type="KEGG" id="btho:Btheta7330_04686"/>
<evidence type="ECO:0000259" key="5">
    <source>
        <dbReference type="Pfam" id="PF00703"/>
    </source>
</evidence>
<gene>
    <name evidence="8" type="ORF">GAN91_13700</name>
    <name evidence="9" type="ORF">PO127_02520</name>
</gene>
<evidence type="ECO:0000256" key="4">
    <source>
        <dbReference type="SAM" id="SignalP"/>
    </source>
</evidence>
<dbReference type="SUPFAM" id="SSF49303">
    <property type="entry name" value="beta-Galactosidase/glucuronidase domain"/>
    <property type="match status" value="3"/>
</dbReference>
<dbReference type="Proteomes" id="UP001217776">
    <property type="component" value="Unassembled WGS sequence"/>
</dbReference>
<dbReference type="EMBL" id="JAQNVG010000003">
    <property type="protein sequence ID" value="MDC2234623.1"/>
    <property type="molecule type" value="Genomic_DNA"/>
</dbReference>
<accession>A0A0P0FTQ6</accession>
<accession>C6IPA3</accession>
<dbReference type="SUPFAM" id="SSF51445">
    <property type="entry name" value="(Trans)glycosidases"/>
    <property type="match status" value="1"/>
</dbReference>
<dbReference type="RefSeq" id="WP_008767098.1">
    <property type="nucleotide sequence ID" value="NZ_BAABXH010000002.1"/>
</dbReference>
<dbReference type="GO" id="GO:0005975">
    <property type="term" value="P:carbohydrate metabolic process"/>
    <property type="evidence" value="ECO:0007669"/>
    <property type="project" value="InterPro"/>
</dbReference>
<dbReference type="InterPro" id="IPR008979">
    <property type="entry name" value="Galactose-bd-like_sf"/>
</dbReference>
<evidence type="ECO:0000313" key="8">
    <source>
        <dbReference type="EMBL" id="KAB4481332.1"/>
    </source>
</evidence>
<feature type="domain" description="Glycoside hydrolase family 2 immunoglobulin-like beta-sandwich" evidence="5">
    <location>
        <begin position="248"/>
        <end position="382"/>
    </location>
</feature>
<dbReference type="Gene3D" id="2.60.40.10">
    <property type="entry name" value="Immunoglobulins"/>
    <property type="match status" value="2"/>
</dbReference>
<name>A0A0P0FTQ6_BACT4</name>
<dbReference type="InterPro" id="IPR013783">
    <property type="entry name" value="Ig-like_fold"/>
</dbReference>
<feature type="chain" id="PRO_5002964878" evidence="4">
    <location>
        <begin position="20"/>
        <end position="920"/>
    </location>
</feature>
<dbReference type="InterPro" id="IPR036156">
    <property type="entry name" value="Beta-gal/glucu_dom_sf"/>
</dbReference>
<dbReference type="PANTHER" id="PTHR43536">
    <property type="entry name" value="MANNOSYLGLYCOPROTEIN ENDO-BETA-MANNOSIDASE"/>
    <property type="match status" value="1"/>
</dbReference>
<evidence type="ECO:0000256" key="2">
    <source>
        <dbReference type="ARBA" id="ARBA00022801"/>
    </source>
</evidence>
<evidence type="ECO:0000256" key="3">
    <source>
        <dbReference type="ARBA" id="ARBA00023295"/>
    </source>
</evidence>
<protein>
    <submittedName>
        <fullName evidence="9">Beta galactosidase jelly roll domain-containing protein</fullName>
    </submittedName>
    <submittedName>
        <fullName evidence="8">Glycoside hydrolase family 2</fullName>
    </submittedName>
</protein>
<comment type="caution">
    <text evidence="8">The sequence shown here is derived from an EMBL/GenBank/DDBJ whole genome shotgun (WGS) entry which is preliminary data.</text>
</comment>
<keyword evidence="4" id="KW-0732">Signal</keyword>
<dbReference type="Proteomes" id="UP000436858">
    <property type="component" value="Unassembled WGS sequence"/>
</dbReference>
<dbReference type="Pfam" id="PF22666">
    <property type="entry name" value="Glyco_hydro_2_N2"/>
    <property type="match status" value="1"/>
</dbReference>
<dbReference type="EMBL" id="WCRY01000012">
    <property type="protein sequence ID" value="KAB4481332.1"/>
    <property type="molecule type" value="Genomic_DNA"/>
</dbReference>
<dbReference type="GO" id="GO:0004553">
    <property type="term" value="F:hydrolase activity, hydrolyzing O-glycosyl compounds"/>
    <property type="evidence" value="ECO:0007669"/>
    <property type="project" value="InterPro"/>
</dbReference>
<feature type="domain" description="Exo-beta-D-glucosaminidase Ig-fold" evidence="6">
    <location>
        <begin position="816"/>
        <end position="914"/>
    </location>
</feature>
<dbReference type="PANTHER" id="PTHR43536:SF1">
    <property type="entry name" value="MANNOSYLGLYCOPROTEIN ENDO-BETA-MANNOSIDASE"/>
    <property type="match status" value="1"/>
</dbReference>
<reference evidence="8 10" key="1">
    <citation type="journal article" date="2019" name="Nat. Med.">
        <title>A library of human gut bacterial isolates paired with longitudinal multiomics data enables mechanistic microbiome research.</title>
        <authorList>
            <person name="Poyet M."/>
            <person name="Groussin M."/>
            <person name="Gibbons S.M."/>
            <person name="Avila-Pacheco J."/>
            <person name="Jiang X."/>
            <person name="Kearney S.M."/>
            <person name="Perrotta A.R."/>
            <person name="Berdy B."/>
            <person name="Zhao S."/>
            <person name="Lieberman T.D."/>
            <person name="Swanson P.K."/>
            <person name="Smith M."/>
            <person name="Roesemann S."/>
            <person name="Alexander J.E."/>
            <person name="Rich S.A."/>
            <person name="Livny J."/>
            <person name="Vlamakis H."/>
            <person name="Clish C."/>
            <person name="Bullock K."/>
            <person name="Deik A."/>
            <person name="Scott J."/>
            <person name="Pierce K.A."/>
            <person name="Xavier R.J."/>
            <person name="Alm E.J."/>
        </authorList>
    </citation>
    <scope>NUCLEOTIDE SEQUENCE [LARGE SCALE GENOMIC DNA]</scope>
    <source>
        <strain evidence="8 10">BIOML-A162</strain>
    </source>
</reference>
<dbReference type="InterPro" id="IPR041351">
    <property type="entry name" value="Ig_GlcNase"/>
</dbReference>
<sequence length="920" mass="106661">MKKLLILYPFLLFCLISKADNQLKLTNWEIKSTTEISENAEKVSMPSFQATDWYEATVPTTVLNALVKQNVYPDPRIGMNNFLIPDVSDEFNKKMDLAKYSYLGNGKNPWQEPYWYRTTFTLPKQYKNKKIWLNLNGINYRADVWINGHQIGKKEDVVGMFRRFKFDITDYIQPTQNCIAIKIYQVDHPGTPNPGTQFIAFGPNRGTASDLFKDETLKFTGGWDCAPVVRDRNMGIYQSVTLEATSQVTIEDPYIITTLPQKDTTVADITIKATVHNHSDKMISGKVKATIRLINELVYPSYTRKLAGSMKPISVTLPVTMLPNESKEIILSPQKFSVLSIQNPYLWYPNGYGEQYMHSLDLSFDMNNGKSSDREKVNFGIREVTSELMKNGEEYGRVFFINGKRIFCKGGWIQPDVLLDDSPKRIYDQARLMANANITLIGSEDMPSPSEDWLDSWDKYGLMNWHVFYQCYRMFPGRDNQHNPLNNDLAIACVKDMVKRYRNHPCIIAWFGVNEVLVDEELYHPTKEAVLSLDTTRPYIPTTSISWDVDKLTPYLKPDLPTGTTDDGAPDYNWAPSDYYFDKVEEVYLQMFRNELGMPSVPVYESLKKFIPTIDKPLDRRNPIYPLDSIWAEHGAWDTNNFCYRAYDNAIRTFYSDPVSSEDYAYKGQLVSSEGYRAMFEAANHRMWDITTGIMIWKLNSCWPDVCWQIYDWYLSPNASYYFSKKAMEPIHIQMNANTNRISVINATHQELKSVVAKARIIDYSMKECWAYTDTISVGADQYKELETVPQRGDLSAVYYIKLELEDLNGNLISENLYWRYSQHQNFYWLVNMPKVTLKQDLKLQKQEKEYQITLTLTNDSDKLSFFNHLMIQREKTKEVVNPVFWSDNFISLFPNETRTITATVSIEDLHGENPIIIIK</sequence>
<evidence type="ECO:0000313" key="9">
    <source>
        <dbReference type="EMBL" id="MDC2234623.1"/>
    </source>
</evidence>
<organism evidence="8 10">
    <name type="scientific">Bacteroides thetaiotaomicron</name>
    <dbReference type="NCBI Taxonomy" id="818"/>
    <lineage>
        <taxon>Bacteria</taxon>
        <taxon>Pseudomonadati</taxon>
        <taxon>Bacteroidota</taxon>
        <taxon>Bacteroidia</taxon>
        <taxon>Bacteroidales</taxon>
        <taxon>Bacteroidaceae</taxon>
        <taxon>Bacteroides</taxon>
    </lineage>
</organism>
<dbReference type="InterPro" id="IPR043534">
    <property type="entry name" value="EBDG/EBM"/>
</dbReference>
<evidence type="ECO:0000259" key="6">
    <source>
        <dbReference type="Pfam" id="PF18368"/>
    </source>
</evidence>
<reference evidence="9" key="2">
    <citation type="submission" date="2022-10" db="EMBL/GenBank/DDBJ databases">
        <title>Human gut microbiome strain richness.</title>
        <authorList>
            <person name="Chen-Liaw A."/>
        </authorList>
    </citation>
    <scope>NUCLEOTIDE SEQUENCE</scope>
    <source>
        <strain evidence="9">1001283st1_A3_1001283B150304_161114</strain>
    </source>
</reference>
<comment type="similarity">
    <text evidence="1">Belongs to the glycosyl hydrolase 2 family.</text>
</comment>
<feature type="signal peptide" evidence="4">
    <location>
        <begin position="1"/>
        <end position="19"/>
    </location>
</feature>
<evidence type="ECO:0000256" key="1">
    <source>
        <dbReference type="ARBA" id="ARBA00007401"/>
    </source>
</evidence>
<dbReference type="Pfam" id="PF00703">
    <property type="entry name" value="Glyco_hydro_2"/>
    <property type="match status" value="1"/>
</dbReference>
<evidence type="ECO:0000259" key="7">
    <source>
        <dbReference type="Pfam" id="PF22666"/>
    </source>
</evidence>
<dbReference type="InterPro" id="IPR006102">
    <property type="entry name" value="Ig-like_GH2"/>
</dbReference>
<dbReference type="SUPFAM" id="SSF49785">
    <property type="entry name" value="Galactose-binding domain-like"/>
    <property type="match status" value="1"/>
</dbReference>
<evidence type="ECO:0000313" key="10">
    <source>
        <dbReference type="Proteomes" id="UP000436858"/>
    </source>
</evidence>
<dbReference type="Gene3D" id="2.60.120.260">
    <property type="entry name" value="Galactose-binding domain-like"/>
    <property type="match status" value="1"/>
</dbReference>
<dbReference type="AlphaFoldDB" id="A0A0P0FTQ6"/>
<dbReference type="InterPro" id="IPR054593">
    <property type="entry name" value="Beta-mannosidase-like_N2"/>
</dbReference>
<dbReference type="InterPro" id="IPR017853">
    <property type="entry name" value="GH"/>
</dbReference>
<dbReference type="Pfam" id="PF18368">
    <property type="entry name" value="Ig_GlcNase"/>
    <property type="match status" value="1"/>
</dbReference>